<comment type="caution">
    <text evidence="1">The sequence shown here is derived from an EMBL/GenBank/DDBJ whole genome shotgun (WGS) entry which is preliminary data.</text>
</comment>
<organism evidence="1">
    <name type="scientific">Pseudomonas peradeniyensis</name>
    <dbReference type="NCBI Taxonomy" id="2745488"/>
    <lineage>
        <taxon>Bacteria</taxon>
        <taxon>Pseudomonadati</taxon>
        <taxon>Pseudomonadota</taxon>
        <taxon>Gammaproteobacteria</taxon>
        <taxon>Pseudomonadales</taxon>
        <taxon>Pseudomonadaceae</taxon>
        <taxon>Pseudomonas</taxon>
    </lineage>
</organism>
<sequence length="181" mass="19482">MDTSYLDPLRKSIEQAPVCLPPAPWVLTGHYCVAGLEDVGFDRDRDLLLVCSSSGLGVFDCRTGEKLAREYDATRATDQYHECTGIGPLSGCTLRMAGISGGGLPNATADGWCVEAIPVRWPVSQLLLVEPGSWLFGAAYGKPANFHKLAEEPELRAFGFSWSGRSLVIAGSGELMLFSRA</sequence>
<dbReference type="AlphaFoldDB" id="A0A923GDK8"/>
<reference evidence="1" key="1">
    <citation type="journal article" date="2020" name="Microorganisms">
        <title>Reliable Identification of Environmental Pseudomonas Isolates Using the rpoD Gene.</title>
        <authorList>
            <consortium name="The Broad Institute Genome Sequencing Platform"/>
            <person name="Girard L."/>
            <person name="Lood C."/>
            <person name="Rokni-Zadeh H."/>
            <person name="van Noort V."/>
            <person name="Lavigne R."/>
            <person name="De Mot R."/>
        </authorList>
    </citation>
    <scope>NUCLEOTIDE SEQUENCE</scope>
    <source>
        <strain evidence="1">BW13M1</strain>
    </source>
</reference>
<gene>
    <name evidence="1" type="ORF">HU751_22510</name>
</gene>
<evidence type="ECO:0000313" key="1">
    <source>
        <dbReference type="EMBL" id="MBC3448557.1"/>
    </source>
</evidence>
<dbReference type="EMBL" id="JABWRJ010000040">
    <property type="protein sequence ID" value="MBC3448557.1"/>
    <property type="molecule type" value="Genomic_DNA"/>
</dbReference>
<name>A0A923GDK8_9PSED</name>
<protein>
    <submittedName>
        <fullName evidence="1">Uncharacterized protein</fullName>
    </submittedName>
</protein>
<proteinExistence type="predicted"/>
<accession>A0A923GDK8</accession>
<reference evidence="1" key="2">
    <citation type="submission" date="2020-07" db="EMBL/GenBank/DDBJ databases">
        <authorList>
            <person name="Lood C."/>
            <person name="Girard L."/>
        </authorList>
    </citation>
    <scope>NUCLEOTIDE SEQUENCE</scope>
    <source>
        <strain evidence="1">BW13M1</strain>
    </source>
</reference>